<dbReference type="AlphaFoldDB" id="A0A2P8IEC8"/>
<dbReference type="RefSeq" id="WP_106615434.1">
    <property type="nucleotide sequence ID" value="NZ_PYAX01000003.1"/>
</dbReference>
<gene>
    <name evidence="2" type="ORF">B0I31_103557</name>
</gene>
<comment type="caution">
    <text evidence="2">The sequence shown here is derived from an EMBL/GenBank/DDBJ whole genome shotgun (WGS) entry which is preliminary data.</text>
</comment>
<proteinExistence type="predicted"/>
<reference evidence="2 3" key="1">
    <citation type="submission" date="2018-03" db="EMBL/GenBank/DDBJ databases">
        <title>Genomic Encyclopedia of Type Strains, Phase III (KMG-III): the genomes of soil and plant-associated and newly described type strains.</title>
        <authorList>
            <person name="Whitman W."/>
        </authorList>
    </citation>
    <scope>NUCLEOTIDE SEQUENCE [LARGE SCALE GENOMIC DNA]</scope>
    <source>
        <strain evidence="2 3">CGMCC 4.7097</strain>
    </source>
</reference>
<evidence type="ECO:0000259" key="1">
    <source>
        <dbReference type="Pfam" id="PF19319"/>
    </source>
</evidence>
<accession>A0A2P8IEC8</accession>
<dbReference type="Proteomes" id="UP000241118">
    <property type="component" value="Unassembled WGS sequence"/>
</dbReference>
<sequence>MATESTLLRVLLRQRHMQGYRTFCKEYDRVAKQLDTDLIGRYPSKAQFYRWLSGDLLGLPYADHCRILEKMFPGWTAEQLLSPHEGDTDSLITPPQRTAASTHPVPRPVQMPQQARLADVTAVYPSRTEFLHNVTPRDLFEGAKNIDIAGLSLNVLCQQYSDKALLDSIETGTTIKALFLDPNGHNITAREHEEGLPEGHLSMLTRLNIEALRRVGAKISPDARGQLHIRIYDEPLRYNILITDQAKCVVQPYLPDARGVESPTFVIEKDDAVPGLFATFSQVFDSMWNRAKETA</sequence>
<feature type="domain" description="DUF5919" evidence="1">
    <location>
        <begin position="146"/>
        <end position="294"/>
    </location>
</feature>
<evidence type="ECO:0000313" key="3">
    <source>
        <dbReference type="Proteomes" id="UP000241118"/>
    </source>
</evidence>
<keyword evidence="3" id="KW-1185">Reference proteome</keyword>
<evidence type="ECO:0000313" key="2">
    <source>
        <dbReference type="EMBL" id="PSL56800.1"/>
    </source>
</evidence>
<dbReference type="OrthoDB" id="4319500at2"/>
<protein>
    <recommendedName>
        <fullName evidence="1">DUF5919 domain-containing protein</fullName>
    </recommendedName>
</protein>
<name>A0A2P8IEC8_SACCR</name>
<organism evidence="2 3">
    <name type="scientific">Saccharothrix carnea</name>
    <dbReference type="NCBI Taxonomy" id="1280637"/>
    <lineage>
        <taxon>Bacteria</taxon>
        <taxon>Bacillati</taxon>
        <taxon>Actinomycetota</taxon>
        <taxon>Actinomycetes</taxon>
        <taxon>Pseudonocardiales</taxon>
        <taxon>Pseudonocardiaceae</taxon>
        <taxon>Saccharothrix</taxon>
    </lineage>
</organism>
<dbReference type="InterPro" id="IPR045697">
    <property type="entry name" value="DUF5919"/>
</dbReference>
<dbReference type="EMBL" id="PYAX01000003">
    <property type="protein sequence ID" value="PSL56800.1"/>
    <property type="molecule type" value="Genomic_DNA"/>
</dbReference>
<dbReference type="Pfam" id="PF19319">
    <property type="entry name" value="DUF5919"/>
    <property type="match status" value="1"/>
</dbReference>